<proteinExistence type="predicted"/>
<protein>
    <submittedName>
        <fullName evidence="1">Uncharacterized protein</fullName>
    </submittedName>
</protein>
<gene>
    <name evidence="1" type="ORF">MtrunA17_Chr7g0219491</name>
</gene>
<comment type="caution">
    <text evidence="1">The sequence shown here is derived from an EMBL/GenBank/DDBJ whole genome shotgun (WGS) entry which is preliminary data.</text>
</comment>
<evidence type="ECO:0000313" key="1">
    <source>
        <dbReference type="EMBL" id="RHN44442.1"/>
    </source>
</evidence>
<dbReference type="Proteomes" id="UP000265566">
    <property type="component" value="Chromosome 7"/>
</dbReference>
<dbReference type="Gramene" id="rna38563">
    <property type="protein sequence ID" value="RHN44442.1"/>
    <property type="gene ID" value="gene38563"/>
</dbReference>
<dbReference type="EMBL" id="PSQE01000007">
    <property type="protein sequence ID" value="RHN44442.1"/>
    <property type="molecule type" value="Genomic_DNA"/>
</dbReference>
<reference evidence="1" key="1">
    <citation type="journal article" date="2018" name="Nat. Plants">
        <title>Whole-genome landscape of Medicago truncatula symbiotic genes.</title>
        <authorList>
            <person name="Pecrix Y."/>
            <person name="Gamas P."/>
            <person name="Carrere S."/>
        </authorList>
    </citation>
    <scope>NUCLEOTIDE SEQUENCE</scope>
    <source>
        <tissue evidence="1">Leaves</tissue>
    </source>
</reference>
<sequence>MAGMFRLGILSSPFRFCFCCCNLFFSSSPVIETWALWVIQVSH</sequence>
<accession>A0A396GTJ5</accession>
<dbReference type="AlphaFoldDB" id="A0A396GTJ5"/>
<organism evidence="1">
    <name type="scientific">Medicago truncatula</name>
    <name type="common">Barrel medic</name>
    <name type="synonym">Medicago tribuloides</name>
    <dbReference type="NCBI Taxonomy" id="3880"/>
    <lineage>
        <taxon>Eukaryota</taxon>
        <taxon>Viridiplantae</taxon>
        <taxon>Streptophyta</taxon>
        <taxon>Embryophyta</taxon>
        <taxon>Tracheophyta</taxon>
        <taxon>Spermatophyta</taxon>
        <taxon>Magnoliopsida</taxon>
        <taxon>eudicotyledons</taxon>
        <taxon>Gunneridae</taxon>
        <taxon>Pentapetalae</taxon>
        <taxon>rosids</taxon>
        <taxon>fabids</taxon>
        <taxon>Fabales</taxon>
        <taxon>Fabaceae</taxon>
        <taxon>Papilionoideae</taxon>
        <taxon>50 kb inversion clade</taxon>
        <taxon>NPAAA clade</taxon>
        <taxon>Hologalegina</taxon>
        <taxon>IRL clade</taxon>
        <taxon>Trifolieae</taxon>
        <taxon>Medicago</taxon>
    </lineage>
</organism>
<name>A0A396GTJ5_MEDTR</name>